<sequence>MTLAVSKPPGLDLPDDFDPRLEKTLCFPRGLSRRQGESPSMGGTDRTGSCGASWAFASTVVASFRECLTLLHQGEQPASLNFFSAQELVSCSAHHGCSGGSAAEAFYYMKQRGIARENCSPYRMRCFHDQSTISMQAGRSPRVRAHNTAPTPRSRRPRSKTPCKCLPSVFHLTSPVLCDLLPAACPKVRTRGERGPQGHVQCLEWGIGGRNSCGSS</sequence>
<comment type="similarity">
    <text evidence="1">Belongs to the peptidase C1 family.</text>
</comment>
<proteinExistence type="inferred from homology"/>
<evidence type="ECO:0000256" key="2">
    <source>
        <dbReference type="ARBA" id="ARBA00023145"/>
    </source>
</evidence>
<feature type="domain" description="Peptidase C1A papain C-terminal" evidence="4">
    <location>
        <begin position="44"/>
        <end position="127"/>
    </location>
</feature>
<keyword evidence="2" id="KW-0865">Zymogen</keyword>
<evidence type="ECO:0000256" key="3">
    <source>
        <dbReference type="SAM" id="MobiDB-lite"/>
    </source>
</evidence>
<dbReference type="Pfam" id="PF00112">
    <property type="entry name" value="Peptidase_C1"/>
    <property type="match status" value="1"/>
</dbReference>
<feature type="region of interest" description="Disordered" evidence="3">
    <location>
        <begin position="137"/>
        <end position="161"/>
    </location>
</feature>
<evidence type="ECO:0000313" key="6">
    <source>
        <dbReference type="Proteomes" id="UP001642464"/>
    </source>
</evidence>
<name>A0ABP0RIE2_9DINO</name>
<dbReference type="SUPFAM" id="SSF54001">
    <property type="entry name" value="Cysteine proteinases"/>
    <property type="match status" value="1"/>
</dbReference>
<dbReference type="InterPro" id="IPR013128">
    <property type="entry name" value="Peptidase_C1A"/>
</dbReference>
<reference evidence="5 6" key="1">
    <citation type="submission" date="2024-02" db="EMBL/GenBank/DDBJ databases">
        <authorList>
            <person name="Chen Y."/>
            <person name="Shah S."/>
            <person name="Dougan E. K."/>
            <person name="Thang M."/>
            <person name="Chan C."/>
        </authorList>
    </citation>
    <scope>NUCLEOTIDE SEQUENCE [LARGE SCALE GENOMIC DNA]</scope>
</reference>
<dbReference type="PANTHER" id="PTHR12411">
    <property type="entry name" value="CYSTEINE PROTEASE FAMILY C1-RELATED"/>
    <property type="match status" value="1"/>
</dbReference>
<evidence type="ECO:0000313" key="5">
    <source>
        <dbReference type="EMBL" id="CAK9098936.1"/>
    </source>
</evidence>
<evidence type="ECO:0000256" key="1">
    <source>
        <dbReference type="ARBA" id="ARBA00008455"/>
    </source>
</evidence>
<comment type="caution">
    <text evidence="5">The sequence shown here is derived from an EMBL/GenBank/DDBJ whole genome shotgun (WGS) entry which is preliminary data.</text>
</comment>
<organism evidence="5 6">
    <name type="scientific">Durusdinium trenchii</name>
    <dbReference type="NCBI Taxonomy" id="1381693"/>
    <lineage>
        <taxon>Eukaryota</taxon>
        <taxon>Sar</taxon>
        <taxon>Alveolata</taxon>
        <taxon>Dinophyceae</taxon>
        <taxon>Suessiales</taxon>
        <taxon>Symbiodiniaceae</taxon>
        <taxon>Durusdinium</taxon>
    </lineage>
</organism>
<dbReference type="Proteomes" id="UP001642464">
    <property type="component" value="Unassembled WGS sequence"/>
</dbReference>
<dbReference type="Gene3D" id="3.90.70.10">
    <property type="entry name" value="Cysteine proteinases"/>
    <property type="match status" value="1"/>
</dbReference>
<evidence type="ECO:0000259" key="4">
    <source>
        <dbReference type="Pfam" id="PF00112"/>
    </source>
</evidence>
<protein>
    <submittedName>
        <fullName evidence="5">Tubulointerstitial nephritis antigen (TIN-Ag)</fullName>
    </submittedName>
</protein>
<dbReference type="InterPro" id="IPR038765">
    <property type="entry name" value="Papain-like_cys_pep_sf"/>
</dbReference>
<dbReference type="InterPro" id="IPR000668">
    <property type="entry name" value="Peptidase_C1A_C"/>
</dbReference>
<dbReference type="EMBL" id="CAXAMM010041351">
    <property type="protein sequence ID" value="CAK9098936.1"/>
    <property type="molecule type" value="Genomic_DNA"/>
</dbReference>
<gene>
    <name evidence="5" type="ORF">SCF082_LOCUS46360</name>
</gene>
<keyword evidence="6" id="KW-1185">Reference proteome</keyword>
<accession>A0ABP0RIE2</accession>